<comment type="caution">
    <text evidence="2">The sequence shown here is derived from an EMBL/GenBank/DDBJ whole genome shotgun (WGS) entry which is preliminary data.</text>
</comment>
<accession>A0AAE1ZFY1</accession>
<keyword evidence="3" id="KW-1185">Reference proteome</keyword>
<keyword evidence="1" id="KW-0732">Signal</keyword>
<reference evidence="2" key="1">
    <citation type="submission" date="2022-04" db="EMBL/GenBank/DDBJ databases">
        <authorList>
            <person name="Xu L."/>
            <person name="Lv Z."/>
        </authorList>
    </citation>
    <scope>NUCLEOTIDE SEQUENCE</scope>
    <source>
        <strain evidence="2">LV_2022a</strain>
    </source>
</reference>
<evidence type="ECO:0000313" key="2">
    <source>
        <dbReference type="EMBL" id="KAK4472978.1"/>
    </source>
</evidence>
<feature type="signal peptide" evidence="1">
    <location>
        <begin position="1"/>
        <end position="19"/>
    </location>
</feature>
<proteinExistence type="predicted"/>
<evidence type="ECO:0000256" key="1">
    <source>
        <dbReference type="SAM" id="SignalP"/>
    </source>
</evidence>
<reference evidence="2" key="2">
    <citation type="journal article" date="2023" name="Infect Dis Poverty">
        <title>Chromosome-scale genome of the human blood fluke Schistosoma mekongi and its implications for public health.</title>
        <authorList>
            <person name="Zhou M."/>
            <person name="Xu L."/>
            <person name="Xu D."/>
            <person name="Chen W."/>
            <person name="Khan J."/>
            <person name="Hu Y."/>
            <person name="Huang H."/>
            <person name="Wei H."/>
            <person name="Zhang Y."/>
            <person name="Chusongsang P."/>
            <person name="Tanasarnprasert K."/>
            <person name="Hu X."/>
            <person name="Limpanont Y."/>
            <person name="Lv Z."/>
        </authorList>
    </citation>
    <scope>NUCLEOTIDE SEQUENCE</scope>
    <source>
        <strain evidence="2">LV_2022a</strain>
    </source>
</reference>
<organism evidence="2 3">
    <name type="scientific">Schistosoma mekongi</name>
    <name type="common">Parasitic worm</name>
    <dbReference type="NCBI Taxonomy" id="38744"/>
    <lineage>
        <taxon>Eukaryota</taxon>
        <taxon>Metazoa</taxon>
        <taxon>Spiralia</taxon>
        <taxon>Lophotrochozoa</taxon>
        <taxon>Platyhelminthes</taxon>
        <taxon>Trematoda</taxon>
        <taxon>Digenea</taxon>
        <taxon>Strigeidida</taxon>
        <taxon>Schistosomatoidea</taxon>
        <taxon>Schistosomatidae</taxon>
        <taxon>Schistosoma</taxon>
    </lineage>
</organism>
<feature type="chain" id="PRO_5042033657" evidence="1">
    <location>
        <begin position="20"/>
        <end position="100"/>
    </location>
</feature>
<sequence>MKLLIILLLATFFFEHYLGQSIASNQNNQDGDMIANIQDVSQKPTNLNPESLSSFQPPDIPEINLQACRYCRDCRFCPRCRLCYRHSSQGYWLAMDFGLK</sequence>
<dbReference type="AlphaFoldDB" id="A0AAE1ZFY1"/>
<protein>
    <submittedName>
        <fullName evidence="2">Uncharacterized protein</fullName>
    </submittedName>
</protein>
<evidence type="ECO:0000313" key="3">
    <source>
        <dbReference type="Proteomes" id="UP001292079"/>
    </source>
</evidence>
<dbReference type="EMBL" id="JALJAT010000002">
    <property type="protein sequence ID" value="KAK4472978.1"/>
    <property type="molecule type" value="Genomic_DNA"/>
</dbReference>
<dbReference type="Proteomes" id="UP001292079">
    <property type="component" value="Unassembled WGS sequence"/>
</dbReference>
<gene>
    <name evidence="2" type="ORF">MN116_004178</name>
</gene>
<name>A0AAE1ZFY1_SCHME</name>